<feature type="region of interest" description="Disordered" evidence="2">
    <location>
        <begin position="487"/>
        <end position="560"/>
    </location>
</feature>
<feature type="domain" description="BTB" evidence="3">
    <location>
        <begin position="45"/>
        <end position="115"/>
    </location>
</feature>
<feature type="domain" description="BTB" evidence="3">
    <location>
        <begin position="296"/>
        <end position="366"/>
    </location>
</feature>
<sequence>MRCISCNGRYDAGTCKKCHEDLKKCHEDLKAKVAFLTTSQPDSFSDVVLFAANGGSAQAAVPVPAHKAVLVSRSPVFNAILENEMEESLSGTIKIRDVSYGTLRAFVNYLYTTEVVCLDQQLACDLLVMAEKYQVHHLKDLCQKFLVANLNWENSFSIYTFVHQHNAKKIIDAALTLIMDNMDKLTAREEYAELKEKDPQLVFEIYEAYLSKQVNKAAAQKGYTGDLPLRRLPNFPFDPYRGMYIEDDEDLKKCISCNARYDAGTCKKCNEDLKKCHEDLKAKVAFLTTSQPDSFSDVVLFASDGGPAQAAIPVPAHKAVLVSRSPVFNAMLENEMEESLSGTIKICDVSYGTLHAFVNYLYTAEVVCIYQQLACDLFVLAKKYQVQHLKNCCEKFLVSNLNLDNSLSTYTFAHQHNAKPIIDAALTLITNNMDKLTAREEYAELKEKYPILILEIYVAYLSKRTLVSNPCRRYGIDDFFNPRGGGSAPIDADFDPKPDPESGSYFDDPDPNYDDNDPDPDYDDDDPDSNDDLESVYDSNPNPNFDSNLDSNSYPNSDSY</sequence>
<dbReference type="PANTHER" id="PTHR24413">
    <property type="entry name" value="SPECKLE-TYPE POZ PROTEIN"/>
    <property type="match status" value="1"/>
</dbReference>
<comment type="pathway">
    <text evidence="1">Protein modification; protein ubiquitination.</text>
</comment>
<reference evidence="4 5" key="1">
    <citation type="submission" date="2020-05" db="EMBL/GenBank/DDBJ databases">
        <authorList>
            <person name="Campoy J."/>
            <person name="Schneeberger K."/>
            <person name="Spophaly S."/>
        </authorList>
    </citation>
    <scope>NUCLEOTIDE SEQUENCE [LARGE SCALE GENOMIC DNA]</scope>
    <source>
        <strain evidence="4">PruArmRojPasFocal</strain>
    </source>
</reference>
<name>A0A6J5TSA7_PRUAR</name>
<dbReference type="PROSITE" id="PS50097">
    <property type="entry name" value="BTB"/>
    <property type="match status" value="2"/>
</dbReference>
<dbReference type="Proteomes" id="UP000507222">
    <property type="component" value="Unassembled WGS sequence"/>
</dbReference>
<dbReference type="Pfam" id="PF00651">
    <property type="entry name" value="BTB"/>
    <property type="match status" value="2"/>
</dbReference>
<proteinExistence type="predicted"/>
<dbReference type="EMBL" id="CAEKDK010000001">
    <property type="protein sequence ID" value="CAB4266850.1"/>
    <property type="molecule type" value="Genomic_DNA"/>
</dbReference>
<protein>
    <recommendedName>
        <fullName evidence="3">BTB domain-containing protein</fullName>
    </recommendedName>
</protein>
<evidence type="ECO:0000256" key="1">
    <source>
        <dbReference type="ARBA" id="ARBA00004906"/>
    </source>
</evidence>
<gene>
    <name evidence="4" type="ORF">CURHAP_LOCUS9370</name>
</gene>
<dbReference type="InterPro" id="IPR011333">
    <property type="entry name" value="SKP1/BTB/POZ_sf"/>
</dbReference>
<dbReference type="SUPFAM" id="SSF54695">
    <property type="entry name" value="POZ domain"/>
    <property type="match status" value="2"/>
</dbReference>
<evidence type="ECO:0000256" key="2">
    <source>
        <dbReference type="SAM" id="MobiDB-lite"/>
    </source>
</evidence>
<dbReference type="CDD" id="cd14733">
    <property type="entry name" value="BACK"/>
    <property type="match status" value="2"/>
</dbReference>
<evidence type="ECO:0000259" key="3">
    <source>
        <dbReference type="PROSITE" id="PS50097"/>
    </source>
</evidence>
<dbReference type="SMART" id="SM00225">
    <property type="entry name" value="BTB"/>
    <property type="match status" value="2"/>
</dbReference>
<evidence type="ECO:0000313" key="5">
    <source>
        <dbReference type="Proteomes" id="UP000507222"/>
    </source>
</evidence>
<evidence type="ECO:0000313" key="4">
    <source>
        <dbReference type="EMBL" id="CAB4266850.1"/>
    </source>
</evidence>
<feature type="compositionally biased region" description="Acidic residues" evidence="2">
    <location>
        <begin position="507"/>
        <end position="535"/>
    </location>
</feature>
<dbReference type="AlphaFoldDB" id="A0A6J5TSA7"/>
<dbReference type="InterPro" id="IPR000210">
    <property type="entry name" value="BTB/POZ_dom"/>
</dbReference>
<organism evidence="4 5">
    <name type="scientific">Prunus armeniaca</name>
    <name type="common">Apricot</name>
    <name type="synonym">Armeniaca vulgaris</name>
    <dbReference type="NCBI Taxonomy" id="36596"/>
    <lineage>
        <taxon>Eukaryota</taxon>
        <taxon>Viridiplantae</taxon>
        <taxon>Streptophyta</taxon>
        <taxon>Embryophyta</taxon>
        <taxon>Tracheophyta</taxon>
        <taxon>Spermatophyta</taxon>
        <taxon>Magnoliopsida</taxon>
        <taxon>eudicotyledons</taxon>
        <taxon>Gunneridae</taxon>
        <taxon>Pentapetalae</taxon>
        <taxon>rosids</taxon>
        <taxon>fabids</taxon>
        <taxon>Rosales</taxon>
        <taxon>Rosaceae</taxon>
        <taxon>Amygdaloideae</taxon>
        <taxon>Amygdaleae</taxon>
        <taxon>Prunus</taxon>
    </lineage>
</organism>
<dbReference type="Gene3D" id="1.25.40.420">
    <property type="match status" value="2"/>
</dbReference>
<dbReference type="Gene3D" id="3.30.710.10">
    <property type="entry name" value="Potassium Channel Kv1.1, Chain A"/>
    <property type="match status" value="2"/>
</dbReference>
<accession>A0A6J5TSA7</accession>
<feature type="compositionally biased region" description="Polar residues" evidence="2">
    <location>
        <begin position="537"/>
        <end position="560"/>
    </location>
</feature>